<evidence type="ECO:0008006" key="4">
    <source>
        <dbReference type="Google" id="ProtNLM"/>
    </source>
</evidence>
<gene>
    <name evidence="2" type="ORF">CPB83DRAFT_836316</name>
</gene>
<dbReference type="AlphaFoldDB" id="A0A9P6JPH9"/>
<accession>A0A9P6JPH9</accession>
<proteinExistence type="predicted"/>
<feature type="region of interest" description="Disordered" evidence="1">
    <location>
        <begin position="377"/>
        <end position="468"/>
    </location>
</feature>
<feature type="compositionally biased region" description="Low complexity" evidence="1">
    <location>
        <begin position="326"/>
        <end position="336"/>
    </location>
</feature>
<feature type="region of interest" description="Disordered" evidence="1">
    <location>
        <begin position="153"/>
        <end position="357"/>
    </location>
</feature>
<feature type="compositionally biased region" description="Polar residues" evidence="1">
    <location>
        <begin position="456"/>
        <end position="468"/>
    </location>
</feature>
<feature type="compositionally biased region" description="Polar residues" evidence="1">
    <location>
        <begin position="181"/>
        <end position="215"/>
    </location>
</feature>
<feature type="compositionally biased region" description="Basic and acidic residues" evidence="1">
    <location>
        <begin position="393"/>
        <end position="402"/>
    </location>
</feature>
<feature type="compositionally biased region" description="Acidic residues" evidence="1">
    <location>
        <begin position="434"/>
        <end position="443"/>
    </location>
</feature>
<sequence>MFTSATPHLRKIKSISLILKKLQSLQDALPLQMDELPYTTPDEDPFSARSYLQEVQEQKATLKCKRSSMFEKWIQEQQQAQVEPQLAAVAVQPESEILEPPSPFYARSAPGSSSNPYLAYPDIPRTPSKVNLRADRDDTQSIASYVVIQGDEIPPNDMLTQPESPVTPSRIRRRTHKHSKSSLTPASFRTLNFTLRSSSNSPSPAQPLPSHSTPQSAPPADMEAFSRTLSRLSIFPRTPRSSTVQASTSSSTTPQPQHGRSSSLASNLTQSTSTFYPPSPSRSQEPKPNQAIRFSTPSKWRPSVLGHFHHQPSASQSSITVSEAQSSPSRPSISSSTGETYSASNATTTTLESSSIQGSVSKISLFDSIRLRSHTNRSTRTISSILSSSQATDVKHELSKMDEEAEDSTSSSHGKQKSTARKPLSPKSGSQLDNIDDEDDLDDYQPTRTFRGGNGAASSTRPPIHYSSNSTLTRVKFASIGSRSQRKRKKLIISGIGASEARKFEGVKRWCESFGDIRSINRMPNGDLMIDFRDPEVADTVCRIRAKVFIAGVGSVQLSWVIGNKRS</sequence>
<keyword evidence="3" id="KW-1185">Reference proteome</keyword>
<comment type="caution">
    <text evidence="2">The sequence shown here is derived from an EMBL/GenBank/DDBJ whole genome shotgun (WGS) entry which is preliminary data.</text>
</comment>
<organism evidence="2 3">
    <name type="scientific">Crepidotus variabilis</name>
    <dbReference type="NCBI Taxonomy" id="179855"/>
    <lineage>
        <taxon>Eukaryota</taxon>
        <taxon>Fungi</taxon>
        <taxon>Dikarya</taxon>
        <taxon>Basidiomycota</taxon>
        <taxon>Agaricomycotina</taxon>
        <taxon>Agaricomycetes</taxon>
        <taxon>Agaricomycetidae</taxon>
        <taxon>Agaricales</taxon>
        <taxon>Agaricineae</taxon>
        <taxon>Crepidotaceae</taxon>
        <taxon>Crepidotus</taxon>
    </lineage>
</organism>
<feature type="compositionally biased region" description="Basic residues" evidence="1">
    <location>
        <begin position="170"/>
        <end position="180"/>
    </location>
</feature>
<evidence type="ECO:0000313" key="3">
    <source>
        <dbReference type="Proteomes" id="UP000807306"/>
    </source>
</evidence>
<protein>
    <recommendedName>
        <fullName evidence="4">RRM domain-containing protein</fullName>
    </recommendedName>
</protein>
<evidence type="ECO:0000256" key="1">
    <source>
        <dbReference type="SAM" id="MobiDB-lite"/>
    </source>
</evidence>
<feature type="compositionally biased region" description="Polar residues" evidence="1">
    <location>
        <begin position="312"/>
        <end position="325"/>
    </location>
</feature>
<name>A0A9P6JPH9_9AGAR</name>
<dbReference type="EMBL" id="MU157858">
    <property type="protein sequence ID" value="KAF9527719.1"/>
    <property type="molecule type" value="Genomic_DNA"/>
</dbReference>
<feature type="compositionally biased region" description="Low complexity" evidence="1">
    <location>
        <begin position="378"/>
        <end position="389"/>
    </location>
</feature>
<reference evidence="2" key="1">
    <citation type="submission" date="2020-11" db="EMBL/GenBank/DDBJ databases">
        <authorList>
            <consortium name="DOE Joint Genome Institute"/>
            <person name="Ahrendt S."/>
            <person name="Riley R."/>
            <person name="Andreopoulos W."/>
            <person name="Labutti K."/>
            <person name="Pangilinan J."/>
            <person name="Ruiz-Duenas F.J."/>
            <person name="Barrasa J.M."/>
            <person name="Sanchez-Garcia M."/>
            <person name="Camarero S."/>
            <person name="Miyauchi S."/>
            <person name="Serrano A."/>
            <person name="Linde D."/>
            <person name="Babiker R."/>
            <person name="Drula E."/>
            <person name="Ayuso-Fernandez I."/>
            <person name="Pacheco R."/>
            <person name="Padilla G."/>
            <person name="Ferreira P."/>
            <person name="Barriuso J."/>
            <person name="Kellner H."/>
            <person name="Castanera R."/>
            <person name="Alfaro M."/>
            <person name="Ramirez L."/>
            <person name="Pisabarro A.G."/>
            <person name="Kuo A."/>
            <person name="Tritt A."/>
            <person name="Lipzen A."/>
            <person name="He G."/>
            <person name="Yan M."/>
            <person name="Ng V."/>
            <person name="Cullen D."/>
            <person name="Martin F."/>
            <person name="Rosso M.-N."/>
            <person name="Henrissat B."/>
            <person name="Hibbett D."/>
            <person name="Martinez A.T."/>
            <person name="Grigoriev I.V."/>
        </authorList>
    </citation>
    <scope>NUCLEOTIDE SEQUENCE</scope>
    <source>
        <strain evidence="2">CBS 506.95</strain>
    </source>
</reference>
<evidence type="ECO:0000313" key="2">
    <source>
        <dbReference type="EMBL" id="KAF9527719.1"/>
    </source>
</evidence>
<feature type="compositionally biased region" description="Polar residues" evidence="1">
    <location>
        <begin position="258"/>
        <end position="298"/>
    </location>
</feature>
<dbReference type="OrthoDB" id="3071736at2759"/>
<dbReference type="Proteomes" id="UP000807306">
    <property type="component" value="Unassembled WGS sequence"/>
</dbReference>
<feature type="compositionally biased region" description="Low complexity" evidence="1">
    <location>
        <begin position="239"/>
        <end position="257"/>
    </location>
</feature>
<feature type="compositionally biased region" description="Polar residues" evidence="1">
    <location>
        <begin position="158"/>
        <end position="167"/>
    </location>
</feature>
<feature type="compositionally biased region" description="Polar residues" evidence="1">
    <location>
        <begin position="337"/>
        <end position="352"/>
    </location>
</feature>